<dbReference type="Proteomes" id="UP001066276">
    <property type="component" value="Chromosome 9"/>
</dbReference>
<gene>
    <name evidence="2" type="ORF">NDU88_008154</name>
</gene>
<comment type="caution">
    <text evidence="2">The sequence shown here is derived from an EMBL/GenBank/DDBJ whole genome shotgun (WGS) entry which is preliminary data.</text>
</comment>
<reference evidence="2" key="1">
    <citation type="journal article" date="2022" name="bioRxiv">
        <title>Sequencing and chromosome-scale assembly of the giantPleurodeles waltlgenome.</title>
        <authorList>
            <person name="Brown T."/>
            <person name="Elewa A."/>
            <person name="Iarovenko S."/>
            <person name="Subramanian E."/>
            <person name="Araus A.J."/>
            <person name="Petzold A."/>
            <person name="Susuki M."/>
            <person name="Suzuki K.-i.T."/>
            <person name="Hayashi T."/>
            <person name="Toyoda A."/>
            <person name="Oliveira C."/>
            <person name="Osipova E."/>
            <person name="Leigh N.D."/>
            <person name="Simon A."/>
            <person name="Yun M.H."/>
        </authorList>
    </citation>
    <scope>NUCLEOTIDE SEQUENCE</scope>
    <source>
        <strain evidence="2">20211129_DDA</strain>
        <tissue evidence="2">Liver</tissue>
    </source>
</reference>
<evidence type="ECO:0000313" key="2">
    <source>
        <dbReference type="EMBL" id="KAJ1110808.1"/>
    </source>
</evidence>
<feature type="compositionally biased region" description="Basic and acidic residues" evidence="1">
    <location>
        <begin position="176"/>
        <end position="189"/>
    </location>
</feature>
<feature type="region of interest" description="Disordered" evidence="1">
    <location>
        <begin position="176"/>
        <end position="245"/>
    </location>
</feature>
<protein>
    <submittedName>
        <fullName evidence="2">Uncharacterized protein</fullName>
    </submittedName>
</protein>
<proteinExistence type="predicted"/>
<name>A0AAV7N8W7_PLEWA</name>
<sequence>MWSRSSTARWPSRVQCPALEVDTRGSWGLSTYCNRPCCSAVRQSSHPRGRRPGPPLWEIPPSVVHLEPATIRQHAGLSLRHPSGRGMMCPPTAGGVTRSPGEPDPGVRWGRWQPGPQATCNLLPVRPVSDQPVGVLPLPLSWTRRHTGTKRVGPKALLHPCGKRLYGAAAPQLRGRGLDPCRPDREVRSVSRSGTHPRPAARPHTWGGSLDQGSRHQDGTGQETGQIIAGPRAEFFMKRPLRTPS</sequence>
<keyword evidence="3" id="KW-1185">Reference proteome</keyword>
<evidence type="ECO:0000256" key="1">
    <source>
        <dbReference type="SAM" id="MobiDB-lite"/>
    </source>
</evidence>
<evidence type="ECO:0000313" key="3">
    <source>
        <dbReference type="Proteomes" id="UP001066276"/>
    </source>
</evidence>
<organism evidence="2 3">
    <name type="scientific">Pleurodeles waltl</name>
    <name type="common">Iberian ribbed newt</name>
    <dbReference type="NCBI Taxonomy" id="8319"/>
    <lineage>
        <taxon>Eukaryota</taxon>
        <taxon>Metazoa</taxon>
        <taxon>Chordata</taxon>
        <taxon>Craniata</taxon>
        <taxon>Vertebrata</taxon>
        <taxon>Euteleostomi</taxon>
        <taxon>Amphibia</taxon>
        <taxon>Batrachia</taxon>
        <taxon>Caudata</taxon>
        <taxon>Salamandroidea</taxon>
        <taxon>Salamandridae</taxon>
        <taxon>Pleurodelinae</taxon>
        <taxon>Pleurodeles</taxon>
    </lineage>
</organism>
<dbReference type="EMBL" id="JANPWB010000013">
    <property type="protein sequence ID" value="KAJ1110808.1"/>
    <property type="molecule type" value="Genomic_DNA"/>
</dbReference>
<dbReference type="AlphaFoldDB" id="A0AAV7N8W7"/>
<accession>A0AAV7N8W7</accession>